<dbReference type="GO" id="GO:0009279">
    <property type="term" value="C:cell outer membrane"/>
    <property type="evidence" value="ECO:0007669"/>
    <property type="project" value="UniProtKB-SubCell"/>
</dbReference>
<feature type="domain" description="TonB-dependent receptor plug" evidence="13">
    <location>
        <begin position="87"/>
        <end position="186"/>
    </location>
</feature>
<dbReference type="OrthoDB" id="8663017at2"/>
<dbReference type="Proteomes" id="UP000013165">
    <property type="component" value="Unassembled WGS sequence"/>
</dbReference>
<keyword evidence="8 14" id="KW-0675">Receptor</keyword>
<proteinExistence type="inferred from homology"/>
<dbReference type="STRING" id="626887.J057_11521"/>
<evidence type="ECO:0000256" key="4">
    <source>
        <dbReference type="ARBA" id="ARBA00022452"/>
    </source>
</evidence>
<evidence type="ECO:0000259" key="12">
    <source>
        <dbReference type="Pfam" id="PF00593"/>
    </source>
</evidence>
<dbReference type="InterPro" id="IPR037066">
    <property type="entry name" value="Plug_dom_sf"/>
</dbReference>
<dbReference type="InterPro" id="IPR000531">
    <property type="entry name" value="Beta-barrel_TonB"/>
</dbReference>
<keyword evidence="3 10" id="KW-0813">Transport</keyword>
<dbReference type="InterPro" id="IPR039426">
    <property type="entry name" value="TonB-dep_rcpt-like"/>
</dbReference>
<dbReference type="eggNOG" id="COG4773">
    <property type="taxonomic scope" value="Bacteria"/>
</dbReference>
<dbReference type="PANTHER" id="PTHR32552:SF74">
    <property type="entry name" value="HYDROXAMATE SIDEROPHORE RECEPTOR FHUE"/>
    <property type="match status" value="1"/>
</dbReference>
<dbReference type="Gene3D" id="2.170.130.10">
    <property type="entry name" value="TonB-dependent receptor, plug domain"/>
    <property type="match status" value="1"/>
</dbReference>
<evidence type="ECO:0000256" key="11">
    <source>
        <dbReference type="RuleBase" id="RU003357"/>
    </source>
</evidence>
<organism evidence="14 15">
    <name type="scientific">Marinobacter nanhaiticus D15-8W</name>
    <dbReference type="NCBI Taxonomy" id="626887"/>
    <lineage>
        <taxon>Bacteria</taxon>
        <taxon>Pseudomonadati</taxon>
        <taxon>Pseudomonadota</taxon>
        <taxon>Gammaproteobacteria</taxon>
        <taxon>Pseudomonadales</taxon>
        <taxon>Marinobacteraceae</taxon>
        <taxon>Marinobacter</taxon>
    </lineage>
</organism>
<dbReference type="AlphaFoldDB" id="N6W6T7"/>
<dbReference type="HOGENOM" id="CLU_008287_9_3_6"/>
<evidence type="ECO:0000256" key="6">
    <source>
        <dbReference type="ARBA" id="ARBA00023077"/>
    </source>
</evidence>
<keyword evidence="9 10" id="KW-0998">Cell outer membrane</keyword>
<dbReference type="Pfam" id="PF07715">
    <property type="entry name" value="Plug"/>
    <property type="match status" value="1"/>
</dbReference>
<keyword evidence="4 10" id="KW-1134">Transmembrane beta strand</keyword>
<dbReference type="EMBL" id="APLQ01000011">
    <property type="protein sequence ID" value="ENO15979.1"/>
    <property type="molecule type" value="Genomic_DNA"/>
</dbReference>
<evidence type="ECO:0000256" key="10">
    <source>
        <dbReference type="PROSITE-ProRule" id="PRU01360"/>
    </source>
</evidence>
<comment type="subcellular location">
    <subcellularLocation>
        <location evidence="1 10">Cell outer membrane</location>
        <topology evidence="1 10">Multi-pass membrane protein</topology>
    </subcellularLocation>
</comment>
<dbReference type="Pfam" id="PF00593">
    <property type="entry name" value="TonB_dep_Rec_b-barrel"/>
    <property type="match status" value="1"/>
</dbReference>
<comment type="similarity">
    <text evidence="2 10 11">Belongs to the TonB-dependent receptor family.</text>
</comment>
<keyword evidence="15" id="KW-1185">Reference proteome</keyword>
<gene>
    <name evidence="14" type="ORF">J057_11521</name>
</gene>
<evidence type="ECO:0000256" key="3">
    <source>
        <dbReference type="ARBA" id="ARBA00022448"/>
    </source>
</evidence>
<comment type="caution">
    <text evidence="14">The sequence shown here is derived from an EMBL/GenBank/DDBJ whole genome shotgun (WGS) entry which is preliminary data.</text>
</comment>
<dbReference type="GO" id="GO:0038023">
    <property type="term" value="F:signaling receptor activity"/>
    <property type="evidence" value="ECO:0007669"/>
    <property type="project" value="InterPro"/>
</dbReference>
<name>N6W6T7_9GAMM</name>
<protein>
    <submittedName>
        <fullName evidence="14">TonB-dependent siderophore receptor</fullName>
    </submittedName>
</protein>
<evidence type="ECO:0000256" key="1">
    <source>
        <dbReference type="ARBA" id="ARBA00004571"/>
    </source>
</evidence>
<keyword evidence="6 11" id="KW-0798">TonB box</keyword>
<evidence type="ECO:0000256" key="5">
    <source>
        <dbReference type="ARBA" id="ARBA00022692"/>
    </source>
</evidence>
<dbReference type="InterPro" id="IPR036942">
    <property type="entry name" value="Beta-barrel_TonB_sf"/>
</dbReference>
<evidence type="ECO:0000313" key="15">
    <source>
        <dbReference type="Proteomes" id="UP000013165"/>
    </source>
</evidence>
<reference evidence="14 15" key="1">
    <citation type="journal article" date="2013" name="Genome Announc.">
        <title>Genome Sequence of the Polycyclic Aromatic Hydrocarbon-Degrading Bacterium Strain Marinobacter nanhaiticus D15-8WT.</title>
        <authorList>
            <person name="Cui Z."/>
            <person name="Gao W."/>
            <person name="Li Q."/>
            <person name="Xu G."/>
            <person name="Zheng L."/>
        </authorList>
    </citation>
    <scope>NUCLEOTIDE SEQUENCE [LARGE SCALE GENOMIC DNA]</scope>
    <source>
        <strain evidence="14 15">D15-8W</strain>
    </source>
</reference>
<keyword evidence="5 10" id="KW-0812">Transmembrane</keyword>
<evidence type="ECO:0000313" key="14">
    <source>
        <dbReference type="EMBL" id="ENO15979.1"/>
    </source>
</evidence>
<dbReference type="RefSeq" id="WP_004580269.1">
    <property type="nucleotide sequence ID" value="NZ_AP028878.1"/>
</dbReference>
<accession>N6W6T7</accession>
<dbReference type="Gene3D" id="2.40.170.20">
    <property type="entry name" value="TonB-dependent receptor, beta-barrel domain"/>
    <property type="match status" value="1"/>
</dbReference>
<dbReference type="InterPro" id="IPR012910">
    <property type="entry name" value="Plug_dom"/>
</dbReference>
<keyword evidence="7 10" id="KW-0472">Membrane</keyword>
<dbReference type="CDD" id="cd01347">
    <property type="entry name" value="ligand_gated_channel"/>
    <property type="match status" value="1"/>
</dbReference>
<feature type="domain" description="TonB-dependent receptor-like beta-barrel" evidence="12">
    <location>
        <begin position="262"/>
        <end position="698"/>
    </location>
</feature>
<dbReference type="PANTHER" id="PTHR32552">
    <property type="entry name" value="FERRICHROME IRON RECEPTOR-RELATED"/>
    <property type="match status" value="1"/>
</dbReference>
<dbReference type="GO" id="GO:0015344">
    <property type="term" value="F:siderophore uptake transmembrane transporter activity"/>
    <property type="evidence" value="ECO:0007669"/>
    <property type="project" value="TreeGrafter"/>
</dbReference>
<evidence type="ECO:0000256" key="2">
    <source>
        <dbReference type="ARBA" id="ARBA00009810"/>
    </source>
</evidence>
<evidence type="ECO:0000256" key="7">
    <source>
        <dbReference type="ARBA" id="ARBA00023136"/>
    </source>
</evidence>
<dbReference type="NCBIfam" id="TIGR01783">
    <property type="entry name" value="TonB-siderophor"/>
    <property type="match status" value="1"/>
</dbReference>
<dbReference type="PATRIC" id="fig|626887.3.peg.2311"/>
<evidence type="ECO:0000256" key="8">
    <source>
        <dbReference type="ARBA" id="ARBA00023170"/>
    </source>
</evidence>
<evidence type="ECO:0000256" key="9">
    <source>
        <dbReference type="ARBA" id="ARBA00023237"/>
    </source>
</evidence>
<dbReference type="GO" id="GO:0015891">
    <property type="term" value="P:siderophore transport"/>
    <property type="evidence" value="ECO:0007669"/>
    <property type="project" value="InterPro"/>
</dbReference>
<dbReference type="SUPFAM" id="SSF56935">
    <property type="entry name" value="Porins"/>
    <property type="match status" value="1"/>
</dbReference>
<dbReference type="InterPro" id="IPR010105">
    <property type="entry name" value="TonB_sidphr_rcpt"/>
</dbReference>
<sequence length="730" mass="78776">MSTQPRETRPIQPVAPQGWRLSRLAAGVAVTLFGMGQNALAQSTETPTRLDVITVEGNRFYEMESSEQAGGYGIDAATVGTKAPASLRDIPQSVSVVTREAIEDQGLSTLDELGRRTPGMRVLTNDSGRSSIYARGYEYDEFNIDGLPAPMSSISGSVPSLAAFDRVEIMRGPSGLFNSTSEMGGIVNLVRKRPTDEFQAHVQGSVGTEDQLGTQVDVAGPLNESGSVRGRVVADYTEHASFVDYNDNEQGDVYAALDIDIGDATTLGLGFLHNSRDIVVNNGQPVGSDGELLYGSVSEFYGAKWNDFDSRSNDWIAELKHSFSGGGYGRLAARYSDREADFNYAFGGSALDNDQTLNVAGIGSQIDQQALAVDASYSKPFEVFGNVSEFVVGADYKRYETDNESGRSRGLTSDRVTLEELNDLAFVDVLATARASGRGYSYTESRLEETGLYAKLTLRPMAALALIAGGRVSHYDAEETNKVADNSQDRDDNAFTPYAGLVFDLDAHHSLYASYSQVFKPQASTDADGDLLKPREGEQYEAGIKGSYFGGDLNARVSAFRLYDENRAATPESAGASYSVPLGKMRIQGGEFEVTGSLTDQWDLIAGYTYLDTEVEEASTARDDGIFLLMPRNQVKVWTQYGFAGGILNGLRVGGGVTAMSNFSSSSDVEAPGYAVVDAMVGYDFNDHLSAQLNLNNILDRTYYNRVGGVNTFNIVGAPANAVATLRYDF</sequence>
<dbReference type="PROSITE" id="PS52016">
    <property type="entry name" value="TONB_DEPENDENT_REC_3"/>
    <property type="match status" value="1"/>
</dbReference>
<evidence type="ECO:0000259" key="13">
    <source>
        <dbReference type="Pfam" id="PF07715"/>
    </source>
</evidence>